<dbReference type="PROSITE" id="PS50965">
    <property type="entry name" value="NERD"/>
    <property type="match status" value="1"/>
</dbReference>
<sequence>MILKERKIPLLIRKTEALLHRLPSNHPKIPLIEEELNRRIAGYKGEASLDFPLDFLDNKEFFILHDLRLPDNDRFFQIDTLILTKKFALILEVKNITGILHFDTVYNQLIRIKNGKEQVFPCPLIQVNRQSSQLRRWFNANVSIENLPVYSFVVISNPHTGIKIIPPHIDLSRKVIHRNTLPIKIEQIENSIKKEISDKLLKKIIRLLKKQNTEQESSILSRFQINQSDILTGAFCPACSFLPLERVSRTWRCPKCKITSKEAHMKALHDYSLLLGTAITNKELRNFLHVSSSYTATRLLQSLNLPQTGANKNRTYTLIFPEESTNQKVNKEVFDSKCRNI</sequence>
<dbReference type="AlphaFoldDB" id="A0A0M0GLC4"/>
<dbReference type="RefSeq" id="WP_053437649.1">
    <property type="nucleotide sequence ID" value="NZ_LGUF01000007.1"/>
</dbReference>
<evidence type="ECO:0000259" key="1">
    <source>
        <dbReference type="PROSITE" id="PS50965"/>
    </source>
</evidence>
<dbReference type="Pfam" id="PF08378">
    <property type="entry name" value="NERD"/>
    <property type="match status" value="1"/>
</dbReference>
<organism evidence="2 3">
    <name type="scientific">Sporosarcina globispora</name>
    <name type="common">Bacillus globisporus</name>
    <dbReference type="NCBI Taxonomy" id="1459"/>
    <lineage>
        <taxon>Bacteria</taxon>
        <taxon>Bacillati</taxon>
        <taxon>Bacillota</taxon>
        <taxon>Bacilli</taxon>
        <taxon>Bacillales</taxon>
        <taxon>Caryophanaceae</taxon>
        <taxon>Sporosarcina</taxon>
    </lineage>
</organism>
<dbReference type="Proteomes" id="UP000037109">
    <property type="component" value="Unassembled WGS sequence"/>
</dbReference>
<dbReference type="InterPro" id="IPR011528">
    <property type="entry name" value="NERD"/>
</dbReference>
<feature type="domain" description="NERD" evidence="1">
    <location>
        <begin position="41"/>
        <end position="157"/>
    </location>
</feature>
<dbReference type="EMBL" id="LGUF01000007">
    <property type="protein sequence ID" value="KON90292.1"/>
    <property type="molecule type" value="Genomic_DNA"/>
</dbReference>
<comment type="caution">
    <text evidence="2">The sequence shown here is derived from an EMBL/GenBank/DDBJ whole genome shotgun (WGS) entry which is preliminary data.</text>
</comment>
<dbReference type="STRING" id="1459.AF332_13425"/>
<proteinExistence type="predicted"/>
<name>A0A0M0GLC4_SPOGL</name>
<dbReference type="OrthoDB" id="2734037at2"/>
<dbReference type="PATRIC" id="fig|1459.3.peg.2900"/>
<keyword evidence="3" id="KW-1185">Reference proteome</keyword>
<protein>
    <recommendedName>
        <fullName evidence="1">NERD domain-containing protein</fullName>
    </recommendedName>
</protein>
<evidence type="ECO:0000313" key="3">
    <source>
        <dbReference type="Proteomes" id="UP000037109"/>
    </source>
</evidence>
<evidence type="ECO:0000313" key="2">
    <source>
        <dbReference type="EMBL" id="KON90292.1"/>
    </source>
</evidence>
<accession>A0A0M0GLC4</accession>
<reference evidence="3" key="1">
    <citation type="submission" date="2015-07" db="EMBL/GenBank/DDBJ databases">
        <title>Fjat-10036 dsm4.</title>
        <authorList>
            <person name="Liu B."/>
            <person name="Wang J."/>
            <person name="Zhu Y."/>
            <person name="Liu G."/>
            <person name="Chen Q."/>
            <person name="Chen Z."/>
            <person name="Lan J."/>
            <person name="Che J."/>
            <person name="Ge C."/>
            <person name="Shi H."/>
            <person name="Pan Z."/>
            <person name="Liu X."/>
        </authorList>
    </citation>
    <scope>NUCLEOTIDE SEQUENCE [LARGE SCALE GENOMIC DNA]</scope>
    <source>
        <strain evidence="3">DSM 4</strain>
    </source>
</reference>
<gene>
    <name evidence="2" type="ORF">AF332_13425</name>
</gene>